<dbReference type="AlphaFoldDB" id="A0A396HNU0"/>
<accession>A0A396HNU0</accession>
<dbReference type="PANTHER" id="PTHR31973">
    <property type="entry name" value="POLYPROTEIN, PUTATIVE-RELATED"/>
    <property type="match status" value="1"/>
</dbReference>
<dbReference type="Gramene" id="rna30159">
    <property type="protein sequence ID" value="RHN55036.1"/>
    <property type="gene ID" value="gene30159"/>
</dbReference>
<dbReference type="InterPro" id="IPR004332">
    <property type="entry name" value="Transposase_MuDR"/>
</dbReference>
<dbReference type="PANTHER" id="PTHR31973:SF187">
    <property type="entry name" value="MUTATOR TRANSPOSASE MUDRA PROTEIN"/>
    <property type="match status" value="1"/>
</dbReference>
<evidence type="ECO:0000256" key="1">
    <source>
        <dbReference type="SAM" id="Coils"/>
    </source>
</evidence>
<reference evidence="3" key="1">
    <citation type="journal article" date="2018" name="Nat. Plants">
        <title>Whole-genome landscape of Medicago truncatula symbiotic genes.</title>
        <authorList>
            <person name="Pecrix Y."/>
            <person name="Gamas P."/>
            <person name="Carrere S."/>
        </authorList>
    </citation>
    <scope>NUCLEOTIDE SEQUENCE</scope>
    <source>
        <tissue evidence="3">Leaves</tissue>
    </source>
</reference>
<name>A0A396HNU0_MEDTR</name>
<keyword evidence="1" id="KW-0175">Coiled coil</keyword>
<organism evidence="3">
    <name type="scientific">Medicago truncatula</name>
    <name type="common">Barrel medic</name>
    <name type="synonym">Medicago tribuloides</name>
    <dbReference type="NCBI Taxonomy" id="3880"/>
    <lineage>
        <taxon>Eukaryota</taxon>
        <taxon>Viridiplantae</taxon>
        <taxon>Streptophyta</taxon>
        <taxon>Embryophyta</taxon>
        <taxon>Tracheophyta</taxon>
        <taxon>Spermatophyta</taxon>
        <taxon>Magnoliopsida</taxon>
        <taxon>eudicotyledons</taxon>
        <taxon>Gunneridae</taxon>
        <taxon>Pentapetalae</taxon>
        <taxon>rosids</taxon>
        <taxon>fabids</taxon>
        <taxon>Fabales</taxon>
        <taxon>Fabaceae</taxon>
        <taxon>Papilionoideae</taxon>
        <taxon>50 kb inversion clade</taxon>
        <taxon>NPAAA clade</taxon>
        <taxon>Hologalegina</taxon>
        <taxon>IRL clade</taxon>
        <taxon>Trifolieae</taxon>
        <taxon>Medicago</taxon>
    </lineage>
</organism>
<sequence>MNMENMSIQDLVSVLRTAFLTEQFDSVEEILVSRYEKLRAENQHLQQKFQSEEELRKREEMCERGKKAQNNYEKLLKEVKKTTSGFRETISELEKKNSDLELEVSELRKRVGVLENEKNAFGVKNSELEKSMKKNCEAQVDAGITAFQEKEIVDAAPLQRIDPPMKRRKGDQGASLEESSLMENNGYDTPNMGCVHLLVHFGGERSTLLLKVDPGRYSYLDLVDGISGLAITDGLNNGGLSFAISFCHPTSKSTIPIKTDSHVLEMFKLYNMCSCIHVYTTLLNHEGDEVVSQVPDIILSEFDDDWRVSGEPPRNESDEILSGSSYIDEEKRDNEINIDEHSDYEEKHDRIASENSAEDKVSIYSNRGIKGKISAHEFEGKVKLEVGLLFSDVNEFRTALRDFVIQEGFEIKRIKNEKARVTARCAADGCCWRIHASPAPDGITYMIKSYNPGHSCTRTTKNSNATSTWIARKLESKLKADPNMSYAGMKQELLDSYGIEPSNVGQLYRARKKVRQDAKEFHPLSYNDLPSWANLALETNPGSVIKHRGSNGQIDPPVLSKLPDRPKVNRKRSVIEGPGGSQVARRSNTVRCGNCKEFGHNILGCQRDKSKIQEKLNVRRSSDGNAACSRQVTQSI</sequence>
<evidence type="ECO:0000259" key="2">
    <source>
        <dbReference type="Pfam" id="PF03108"/>
    </source>
</evidence>
<evidence type="ECO:0000313" key="3">
    <source>
        <dbReference type="EMBL" id="RHN55036.1"/>
    </source>
</evidence>
<protein>
    <submittedName>
        <fullName evidence="3">Putative transcription factor interactor and regulator CCHC(Zn) family</fullName>
    </submittedName>
</protein>
<feature type="domain" description="Transposase MuDR plant" evidence="2">
    <location>
        <begin position="382"/>
        <end position="446"/>
    </location>
</feature>
<proteinExistence type="predicted"/>
<dbReference type="EMBL" id="PSQE01000005">
    <property type="protein sequence ID" value="RHN55036.1"/>
    <property type="molecule type" value="Genomic_DNA"/>
</dbReference>
<comment type="caution">
    <text evidence="3">The sequence shown here is derived from an EMBL/GenBank/DDBJ whole genome shotgun (WGS) entry which is preliminary data.</text>
</comment>
<dbReference type="OrthoDB" id="1427903at2759"/>
<dbReference type="Pfam" id="PF03108">
    <property type="entry name" value="DBD_Tnp_Mut"/>
    <property type="match status" value="1"/>
</dbReference>
<feature type="coiled-coil region" evidence="1">
    <location>
        <begin position="28"/>
        <end position="117"/>
    </location>
</feature>
<dbReference type="Proteomes" id="UP000265566">
    <property type="component" value="Chromosome 5"/>
</dbReference>
<gene>
    <name evidence="3" type="ORF">MtrunA17_Chr5g0413371</name>
</gene>